<dbReference type="Pfam" id="PF00773">
    <property type="entry name" value="RNB"/>
    <property type="match status" value="1"/>
</dbReference>
<dbReference type="OrthoDB" id="9764149at2"/>
<feature type="compositionally biased region" description="Basic residues" evidence="8">
    <location>
        <begin position="1"/>
        <end position="14"/>
    </location>
</feature>
<organism evidence="11 12">
    <name type="scientific">Leptospira barantonii</name>
    <dbReference type="NCBI Taxonomy" id="2023184"/>
    <lineage>
        <taxon>Bacteria</taxon>
        <taxon>Pseudomonadati</taxon>
        <taxon>Spirochaetota</taxon>
        <taxon>Spirochaetia</taxon>
        <taxon>Leptospirales</taxon>
        <taxon>Leptospiraceae</taxon>
        <taxon>Leptospira</taxon>
    </lineage>
</organism>
<reference evidence="11 12" key="1">
    <citation type="journal article" date="2019" name="PLoS Negl. Trop. Dis.">
        <title>Revisiting the worldwide diversity of Leptospira species in the environment.</title>
        <authorList>
            <person name="Vincent A.T."/>
            <person name="Schiettekatte O."/>
            <person name="Bourhy P."/>
            <person name="Veyrier F.J."/>
            <person name="Picardeau M."/>
        </authorList>
    </citation>
    <scope>NUCLEOTIDE SEQUENCE [LARGE SCALE GENOMIC DNA]</scope>
    <source>
        <strain evidence="11 12">201702444</strain>
    </source>
</reference>
<dbReference type="GO" id="GO:0008859">
    <property type="term" value="F:exoribonuclease II activity"/>
    <property type="evidence" value="ECO:0007669"/>
    <property type="project" value="UniProtKB-EC"/>
</dbReference>
<name>A0A5F2BSH0_9LEPT</name>
<keyword evidence="6" id="KW-0269">Exonuclease</keyword>
<feature type="region of interest" description="Disordered" evidence="8">
    <location>
        <begin position="1"/>
        <end position="43"/>
    </location>
</feature>
<evidence type="ECO:0000256" key="6">
    <source>
        <dbReference type="ARBA" id="ARBA00022839"/>
    </source>
</evidence>
<dbReference type="InterPro" id="IPR001900">
    <property type="entry name" value="RNase_II/R"/>
</dbReference>
<evidence type="ECO:0000259" key="9">
    <source>
        <dbReference type="SMART" id="SM00316"/>
    </source>
</evidence>
<evidence type="ECO:0000259" key="10">
    <source>
        <dbReference type="SMART" id="SM00955"/>
    </source>
</evidence>
<evidence type="ECO:0000256" key="2">
    <source>
        <dbReference type="ARBA" id="ARBA00012163"/>
    </source>
</evidence>
<dbReference type="SMART" id="SM00955">
    <property type="entry name" value="RNB"/>
    <property type="match status" value="1"/>
</dbReference>
<evidence type="ECO:0000256" key="7">
    <source>
        <dbReference type="ARBA" id="ARBA00022884"/>
    </source>
</evidence>
<dbReference type="Proteomes" id="UP000298429">
    <property type="component" value="Unassembled WGS sequence"/>
</dbReference>
<dbReference type="Gene3D" id="2.40.50.140">
    <property type="entry name" value="Nucleic acid-binding proteins"/>
    <property type="match status" value="2"/>
</dbReference>
<dbReference type="NCBIfam" id="TIGR00358">
    <property type="entry name" value="3_prime_RNase"/>
    <property type="match status" value="1"/>
</dbReference>
<dbReference type="SMART" id="SM00316">
    <property type="entry name" value="S1"/>
    <property type="match status" value="1"/>
</dbReference>
<dbReference type="EC" id="3.1.13.1" evidence="2"/>
<evidence type="ECO:0000256" key="1">
    <source>
        <dbReference type="ARBA" id="ARBA00001849"/>
    </source>
</evidence>
<dbReference type="PANTHER" id="PTHR23355">
    <property type="entry name" value="RIBONUCLEASE"/>
    <property type="match status" value="1"/>
</dbReference>
<keyword evidence="4" id="KW-0540">Nuclease</keyword>
<feature type="compositionally biased region" description="Basic and acidic residues" evidence="8">
    <location>
        <begin position="25"/>
        <end position="43"/>
    </location>
</feature>
<dbReference type="GO" id="GO:0003723">
    <property type="term" value="F:RNA binding"/>
    <property type="evidence" value="ECO:0007669"/>
    <property type="project" value="UniProtKB-KW"/>
</dbReference>
<evidence type="ECO:0000256" key="8">
    <source>
        <dbReference type="SAM" id="MobiDB-lite"/>
    </source>
</evidence>
<dbReference type="AlphaFoldDB" id="A0A5F2BSH0"/>
<dbReference type="GO" id="GO:0005829">
    <property type="term" value="C:cytosol"/>
    <property type="evidence" value="ECO:0007669"/>
    <property type="project" value="TreeGrafter"/>
</dbReference>
<proteinExistence type="predicted"/>
<feature type="domain" description="S1 motif" evidence="9">
    <location>
        <begin position="666"/>
        <end position="750"/>
    </location>
</feature>
<accession>A0A5F2BSH0</accession>
<evidence type="ECO:0000313" key="12">
    <source>
        <dbReference type="Proteomes" id="UP000298429"/>
    </source>
</evidence>
<dbReference type="InterPro" id="IPR012340">
    <property type="entry name" value="NA-bd_OB-fold"/>
</dbReference>
<dbReference type="SUPFAM" id="SSF50249">
    <property type="entry name" value="Nucleic acid-binding proteins"/>
    <property type="match status" value="3"/>
</dbReference>
<dbReference type="InterPro" id="IPR003029">
    <property type="entry name" value="S1_domain"/>
</dbReference>
<evidence type="ECO:0000313" key="11">
    <source>
        <dbReference type="EMBL" id="TGM08866.1"/>
    </source>
</evidence>
<dbReference type="InterPro" id="IPR050180">
    <property type="entry name" value="RNR_Ribonuclease"/>
</dbReference>
<evidence type="ECO:0000256" key="4">
    <source>
        <dbReference type="ARBA" id="ARBA00022722"/>
    </source>
</evidence>
<protein>
    <recommendedName>
        <fullName evidence="2">exoribonuclease II</fullName>
        <ecNumber evidence="2">3.1.13.1</ecNumber>
    </recommendedName>
</protein>
<dbReference type="RefSeq" id="WP_135669617.1">
    <property type="nucleotide sequence ID" value="NZ_RQGN01000013.1"/>
</dbReference>
<gene>
    <name evidence="11" type="ORF">EHQ76_02620</name>
</gene>
<comment type="catalytic activity">
    <reaction evidence="1">
        <text>Exonucleolytic cleavage in the 3'- to 5'-direction to yield nucleoside 5'-phosphates.</text>
        <dbReference type="EC" id="3.1.13.1"/>
    </reaction>
</comment>
<keyword evidence="3" id="KW-0963">Cytoplasm</keyword>
<dbReference type="InterPro" id="IPR004476">
    <property type="entry name" value="RNase_II/RNase_R"/>
</dbReference>
<keyword evidence="5" id="KW-0378">Hydrolase</keyword>
<dbReference type="PANTHER" id="PTHR23355:SF9">
    <property type="entry name" value="DIS3-LIKE EXONUCLEASE 2"/>
    <property type="match status" value="1"/>
</dbReference>
<keyword evidence="7" id="KW-0694">RNA-binding</keyword>
<comment type="caution">
    <text evidence="11">The sequence shown here is derived from an EMBL/GenBank/DDBJ whole genome shotgun (WGS) entry which is preliminary data.</text>
</comment>
<evidence type="ECO:0000256" key="3">
    <source>
        <dbReference type="ARBA" id="ARBA00022490"/>
    </source>
</evidence>
<evidence type="ECO:0000256" key="5">
    <source>
        <dbReference type="ARBA" id="ARBA00022801"/>
    </source>
</evidence>
<sequence>MNIKKKQTKQKRTSKPQTTSKKTFQKSDRSRNDRNSGRSEGFRENEIGKKILKYLQSRAGSVIQFKDLSAKMLREENQNSYGKKREKWQFQEKEREISETLRILETEGLIELEKKNIIVNPSQKLQGTISISKRGDGFVKLPSGMEIFVPGQFAQSAIQGDLVEVQPYGIGKKGRLEGEVTEILRRGRDLYRMIVTEKDPKFIFGKLLDIDGEEKEGYLLRKTILTDLQDEIKSGDVLVVKLKEETEHERNLYEVQFLRFESDTKEDLDLMRMLMKFNYSILYPENITLDLPEEVEENTVDDWASRVDLRNLKCITIDGEYSKDFDDAISFVEEKNRIRFYVHIADVSHYVRPGTDLDEEAYNRATSVYLGSRVVPMLPPELSENLCSLVAGKNRLAFTVEMEADWKGKITHAKYYKSVIKVAERYTYNRAESEILSGDSKNWIFRMNEFAKVLRAKRVEDGRVDLNLKENKVVTDSEHNVVEIAVQDRLQAHILIEEFMLSANIKVAEYIRKKKHPTLYRVHEPMNEEKLESLNAFLQLNGIKTLLKDSSYEAIRVVLKELEGKPAERLFNMFLLRTFMQAYYSGEHLGHWGLGFEDYCHFTSPIRRYPDLVCHRVLQNILLSKKPVYTPEDMVISGLHCSHQERKATDAERDYYKLKACRYLEKTGIREFSATITGCKPFLVFVDLENPMVDACLLSSEFTDEGEIRLETDFSFYSKKYSKIYTLGDKIEVELDRIDYEEIRIFVKMKKFQKKV</sequence>
<dbReference type="EMBL" id="RQGN01000013">
    <property type="protein sequence ID" value="TGM08866.1"/>
    <property type="molecule type" value="Genomic_DNA"/>
</dbReference>
<feature type="domain" description="RNB" evidence="10">
    <location>
        <begin position="306"/>
        <end position="624"/>
    </location>
</feature>
<dbReference type="GO" id="GO:0006402">
    <property type="term" value="P:mRNA catabolic process"/>
    <property type="evidence" value="ECO:0007669"/>
    <property type="project" value="TreeGrafter"/>
</dbReference>